<keyword evidence="2" id="KW-0175">Coiled coil</keyword>
<dbReference type="EMBL" id="UOGL01000582">
    <property type="protein sequence ID" value="VAX41738.1"/>
    <property type="molecule type" value="Genomic_DNA"/>
</dbReference>
<accession>A0A3B1DZD2</accession>
<dbReference type="InterPro" id="IPR027417">
    <property type="entry name" value="P-loop_NTPase"/>
</dbReference>
<feature type="domain" description="Helicase C-terminal" evidence="5">
    <location>
        <begin position="956"/>
        <end position="1112"/>
    </location>
</feature>
<evidence type="ECO:0000256" key="1">
    <source>
        <dbReference type="ARBA" id="ARBA00022801"/>
    </source>
</evidence>
<name>A0A3B1DZD2_9ZZZZ</name>
<dbReference type="InterPro" id="IPR000330">
    <property type="entry name" value="SNF2_N"/>
</dbReference>
<dbReference type="GO" id="GO:0005524">
    <property type="term" value="F:ATP binding"/>
    <property type="evidence" value="ECO:0007669"/>
    <property type="project" value="InterPro"/>
</dbReference>
<proteinExistence type="predicted"/>
<dbReference type="GO" id="GO:0008270">
    <property type="term" value="F:zinc ion binding"/>
    <property type="evidence" value="ECO:0007669"/>
    <property type="project" value="InterPro"/>
</dbReference>
<evidence type="ECO:0000259" key="3">
    <source>
        <dbReference type="PROSITE" id="PS50966"/>
    </source>
</evidence>
<dbReference type="Pfam" id="PF00176">
    <property type="entry name" value="SNF2-rel_dom"/>
    <property type="match status" value="1"/>
</dbReference>
<evidence type="ECO:0000259" key="5">
    <source>
        <dbReference type="PROSITE" id="PS51194"/>
    </source>
</evidence>
<evidence type="ECO:0000256" key="2">
    <source>
        <dbReference type="SAM" id="Coils"/>
    </source>
</evidence>
<evidence type="ECO:0000259" key="4">
    <source>
        <dbReference type="PROSITE" id="PS51192"/>
    </source>
</evidence>
<dbReference type="Pfam" id="PF00271">
    <property type="entry name" value="Helicase_C"/>
    <property type="match status" value="1"/>
</dbReference>
<sequence>MKLATLLEENFRGDIRFRGEAYIKKEQIEVVRVTAEAIFGVVDDGQEFQTQLQREEGELKLFCNCVKGESQELKCKHIWATILLVDEGDYLTGSPKPGYIPPFVVEAPAFAFEDDDEWAESFSTGDVYQPVTPRHASSGDAVKLQPRLRAWEARLLEVRNKLESHTPVQNSEKREIEIFYEIDIAESKKIGQLVIETSQHQRRANGQWGKLKPLKLKADKLDDVDHSDDRRILAYLSGSTPERSNWHAQQSEANALSFRYRLPFDLCQLVLPMMCATGRLRYHNNNPDPIHFDSDSDFTHPEGDEKVTSLTWEDENSWELAIRVTFNEEDSQWKLTGELQQGEEVLSLQEAILLLPGGLLFRESTVSPFRDRGTFEWVPLLQLGNAITVTEDEAHELVDQLLDMPSLPKLELPEDLKLEEVECQPKSHLTISSPNNRRWRVDRLYATIQFEYMESMVAASSGQWAIVQRNEGRCLLRDRKFEEQAWQQLQEHGFRKVTSTRQNNYDVDIAARDLGRGVRLLIEQGWVVHADGKQVRQPAEMQFKVKSGIDWFELHADVDFEGHSVSFPALLSALTRGETTIRLNDGSLGIIPEEWAKQYGLLGGLGIAEEEHIRFDNTQVALLDALLTSQESVDYDEKFQAMSEKFRSFDGIDPIHEHEDFVGELRPYQRDGLGWLEFLKEFHLGGCLADDMGLGKTVQILAMLEDHYRHQKKFSPSLIVVPKSLMFNWHQECNRFTPDMNILDYSGLDRAQLRDSFHKYHIILTTYGTLRRDIVTLKDIQFDYIILDEAQTIKNANSQVAKASRLLQANHRVALSGTPIENHMSDLWSIFEFLNPGMLGRSAVFKTFASNAEDEESRKLLAQGLAPFILRRTKKEVASDLPDKTEQTLLCDMGPEQQSLYDELKDHYRNSLLGLIETQGLNKSKMHVLEALLRLRQAACHPALLNRGEKEDSSAKLDVLVPHLQELIEEGHKALVFSQFTSMLSILKVHLDKKNINYEYLDGQTRDRQACVENFQTNPDCGAFLISLKAGGLGLNLTAADYVFLLDPWWNPAVEAQAIDRAHRVGQTKQVFAYRLIIRGTVEEKIAELQQKKKSLADAILQADKNLLSDLSTSDLEMLLS</sequence>
<dbReference type="InterPro" id="IPR014001">
    <property type="entry name" value="Helicase_ATP-bd"/>
</dbReference>
<reference evidence="6" key="1">
    <citation type="submission" date="2018-06" db="EMBL/GenBank/DDBJ databases">
        <authorList>
            <person name="Zhirakovskaya E."/>
        </authorList>
    </citation>
    <scope>NUCLEOTIDE SEQUENCE</scope>
</reference>
<protein>
    <recommendedName>
        <fullName evidence="7">DNA/RNA helicases, SNF2 family</fullName>
    </recommendedName>
</protein>
<dbReference type="SMART" id="SM00490">
    <property type="entry name" value="HELICc"/>
    <property type="match status" value="1"/>
</dbReference>
<dbReference type="PROSITE" id="PS51194">
    <property type="entry name" value="HELICASE_CTER"/>
    <property type="match status" value="1"/>
</dbReference>
<gene>
    <name evidence="6" type="ORF">MNBD_PLANCTO02-2507</name>
</gene>
<dbReference type="PANTHER" id="PTHR10799">
    <property type="entry name" value="SNF2/RAD54 HELICASE FAMILY"/>
    <property type="match status" value="1"/>
</dbReference>
<dbReference type="PROSITE" id="PS51192">
    <property type="entry name" value="HELICASE_ATP_BIND_1"/>
    <property type="match status" value="1"/>
</dbReference>
<dbReference type="SMART" id="SM00487">
    <property type="entry name" value="DEXDc"/>
    <property type="match status" value="1"/>
</dbReference>
<feature type="coiled-coil region" evidence="2">
    <location>
        <begin position="1079"/>
        <end position="1106"/>
    </location>
</feature>
<dbReference type="InterPro" id="IPR007527">
    <property type="entry name" value="Znf_SWIM"/>
</dbReference>
<dbReference type="InterPro" id="IPR038718">
    <property type="entry name" value="SNF2-like_sf"/>
</dbReference>
<organism evidence="6">
    <name type="scientific">hydrothermal vent metagenome</name>
    <dbReference type="NCBI Taxonomy" id="652676"/>
    <lineage>
        <taxon>unclassified sequences</taxon>
        <taxon>metagenomes</taxon>
        <taxon>ecological metagenomes</taxon>
    </lineage>
</organism>
<dbReference type="AlphaFoldDB" id="A0A3B1DZD2"/>
<keyword evidence="1" id="KW-0378">Hydrolase</keyword>
<dbReference type="Gene3D" id="3.40.50.300">
    <property type="entry name" value="P-loop containing nucleotide triphosphate hydrolases"/>
    <property type="match status" value="1"/>
</dbReference>
<dbReference type="PROSITE" id="PS50966">
    <property type="entry name" value="ZF_SWIM"/>
    <property type="match status" value="1"/>
</dbReference>
<feature type="domain" description="Helicase ATP-binding" evidence="4">
    <location>
        <begin position="677"/>
        <end position="837"/>
    </location>
</feature>
<dbReference type="InterPro" id="IPR049730">
    <property type="entry name" value="SNF2/RAD54-like_C"/>
</dbReference>
<dbReference type="CDD" id="cd18793">
    <property type="entry name" value="SF2_C_SNF"/>
    <property type="match status" value="1"/>
</dbReference>
<dbReference type="Gene3D" id="3.40.50.10810">
    <property type="entry name" value="Tandem AAA-ATPase domain"/>
    <property type="match status" value="1"/>
</dbReference>
<evidence type="ECO:0008006" key="7">
    <source>
        <dbReference type="Google" id="ProtNLM"/>
    </source>
</evidence>
<evidence type="ECO:0000313" key="6">
    <source>
        <dbReference type="EMBL" id="VAX41738.1"/>
    </source>
</evidence>
<dbReference type="InterPro" id="IPR001650">
    <property type="entry name" value="Helicase_C-like"/>
</dbReference>
<dbReference type="SUPFAM" id="SSF52540">
    <property type="entry name" value="P-loop containing nucleoside triphosphate hydrolases"/>
    <property type="match status" value="2"/>
</dbReference>
<feature type="domain" description="SWIM-type" evidence="3">
    <location>
        <begin position="48"/>
        <end position="86"/>
    </location>
</feature>
<dbReference type="GO" id="GO:0016787">
    <property type="term" value="F:hydrolase activity"/>
    <property type="evidence" value="ECO:0007669"/>
    <property type="project" value="UniProtKB-KW"/>
</dbReference>